<dbReference type="Proteomes" id="UP001234989">
    <property type="component" value="Chromosome 6"/>
</dbReference>
<gene>
    <name evidence="2" type="ORF">MTR67_026820</name>
</gene>
<organism evidence="2 3">
    <name type="scientific">Solanum verrucosum</name>
    <dbReference type="NCBI Taxonomy" id="315347"/>
    <lineage>
        <taxon>Eukaryota</taxon>
        <taxon>Viridiplantae</taxon>
        <taxon>Streptophyta</taxon>
        <taxon>Embryophyta</taxon>
        <taxon>Tracheophyta</taxon>
        <taxon>Spermatophyta</taxon>
        <taxon>Magnoliopsida</taxon>
        <taxon>eudicotyledons</taxon>
        <taxon>Gunneridae</taxon>
        <taxon>Pentapetalae</taxon>
        <taxon>asterids</taxon>
        <taxon>lamiids</taxon>
        <taxon>Solanales</taxon>
        <taxon>Solanaceae</taxon>
        <taxon>Solanoideae</taxon>
        <taxon>Solaneae</taxon>
        <taxon>Solanum</taxon>
    </lineage>
</organism>
<dbReference type="EMBL" id="CP133617">
    <property type="protein sequence ID" value="WMV33435.1"/>
    <property type="molecule type" value="Genomic_DNA"/>
</dbReference>
<keyword evidence="3" id="KW-1185">Reference proteome</keyword>
<dbReference type="InterPro" id="IPR040256">
    <property type="entry name" value="At4g02000-like"/>
</dbReference>
<evidence type="ECO:0000256" key="1">
    <source>
        <dbReference type="SAM" id="MobiDB-lite"/>
    </source>
</evidence>
<feature type="region of interest" description="Disordered" evidence="1">
    <location>
        <begin position="172"/>
        <end position="193"/>
    </location>
</feature>
<dbReference type="PANTHER" id="PTHR31286">
    <property type="entry name" value="GLYCINE-RICH CELL WALL STRUCTURAL PROTEIN 1.8-LIKE"/>
    <property type="match status" value="1"/>
</dbReference>
<protein>
    <recommendedName>
        <fullName evidence="4">DUF4283 domain-containing protein</fullName>
    </recommendedName>
</protein>
<name>A0AAF0R6A3_SOLVR</name>
<evidence type="ECO:0000313" key="3">
    <source>
        <dbReference type="Proteomes" id="UP001234989"/>
    </source>
</evidence>
<sequence>MRAPQVRVEDDNLSSIKMKIPTFKGTRDPDLYLDWERKVEAIFDCHNYFEGKGKVLTDENPLKWDLLFEPDVETIIEVAWISLQDLPPNFIVRETIFSIKSVVGKPLTIDIKTKNQTRSSCARVKIEVALIAKLLQGLSNQMVEIKDMEQVVENKDTKQHQSDEQDELIKYTQEEKDNRRNDEGKDDKKNESALVVYERRDEEVLSLSIQNDNLWQWLE</sequence>
<evidence type="ECO:0008006" key="4">
    <source>
        <dbReference type="Google" id="ProtNLM"/>
    </source>
</evidence>
<reference evidence="2" key="1">
    <citation type="submission" date="2023-08" db="EMBL/GenBank/DDBJ databases">
        <title>A de novo genome assembly of Solanum verrucosum Schlechtendal, a Mexican diploid species geographically isolated from the other diploid A-genome species in potato relatives.</title>
        <authorList>
            <person name="Hosaka K."/>
        </authorList>
    </citation>
    <scope>NUCLEOTIDE SEQUENCE</scope>
    <source>
        <tissue evidence="2">Young leaves</tissue>
    </source>
</reference>
<dbReference type="PANTHER" id="PTHR31286:SF179">
    <property type="entry name" value="RNASE H TYPE-1 DOMAIN-CONTAINING PROTEIN"/>
    <property type="match status" value="1"/>
</dbReference>
<accession>A0AAF0R6A3</accession>
<dbReference type="AlphaFoldDB" id="A0AAF0R6A3"/>
<evidence type="ECO:0000313" key="2">
    <source>
        <dbReference type="EMBL" id="WMV33435.1"/>
    </source>
</evidence>
<proteinExistence type="predicted"/>